<dbReference type="InterPro" id="IPR024399">
    <property type="entry name" value="DUF2628"/>
</dbReference>
<protein>
    <recommendedName>
        <fullName evidence="4">DUF2628 domain-containing protein</fullName>
    </recommendedName>
</protein>
<keyword evidence="1" id="KW-1133">Transmembrane helix</keyword>
<evidence type="ECO:0000256" key="1">
    <source>
        <dbReference type="SAM" id="Phobius"/>
    </source>
</evidence>
<dbReference type="eggNOG" id="COG4969">
    <property type="taxonomic scope" value="Bacteria"/>
</dbReference>
<dbReference type="EMBL" id="CP006905">
    <property type="protein sequence ID" value="AIY82683.1"/>
    <property type="molecule type" value="Genomic_DNA"/>
</dbReference>
<reference evidence="2 3" key="1">
    <citation type="journal article" date="2015" name="Infect. Genet. Evol.">
        <title>Genomic sequences of six botulinum neurotoxin-producing strains representing three clostridial species illustrate the mobility and diversity of botulinum neurotoxin genes.</title>
        <authorList>
            <person name="Smith T.J."/>
            <person name="Hill K.K."/>
            <person name="Xie G."/>
            <person name="Foley B.T."/>
            <person name="Williamson C.H."/>
            <person name="Foster J.T."/>
            <person name="Johnson S.L."/>
            <person name="Chertkov O."/>
            <person name="Teshima H."/>
            <person name="Gibbons H.S."/>
            <person name="Johnsky L.A."/>
            <person name="Karavis M.A."/>
            <person name="Smith L.A."/>
        </authorList>
    </citation>
    <scope>NUCLEOTIDE SEQUENCE [LARGE SCALE GENOMIC DNA]</scope>
    <source>
        <strain evidence="2">Sullivan</strain>
    </source>
</reference>
<organism evidence="2 3">
    <name type="scientific">Clostridium baratii str. Sullivan</name>
    <dbReference type="NCBI Taxonomy" id="1415775"/>
    <lineage>
        <taxon>Bacteria</taxon>
        <taxon>Bacillati</taxon>
        <taxon>Bacillota</taxon>
        <taxon>Clostridia</taxon>
        <taxon>Eubacteriales</taxon>
        <taxon>Clostridiaceae</taxon>
        <taxon>Clostridium</taxon>
    </lineage>
</organism>
<dbReference type="AlphaFoldDB" id="A0A0A7FT02"/>
<keyword evidence="1" id="KW-0472">Membrane</keyword>
<gene>
    <name evidence="2" type="ORF">U729_593</name>
</gene>
<accession>A0A0A7FT02</accession>
<evidence type="ECO:0000313" key="2">
    <source>
        <dbReference type="EMBL" id="AIY82683.1"/>
    </source>
</evidence>
<proteinExistence type="predicted"/>
<name>A0A0A7FT02_9CLOT</name>
<keyword evidence="1" id="KW-0812">Transmembrane</keyword>
<dbReference type="STRING" id="1561.NPD11_2398"/>
<dbReference type="Proteomes" id="UP000030635">
    <property type="component" value="Chromosome"/>
</dbReference>
<dbReference type="RefSeq" id="WP_039311488.1">
    <property type="nucleotide sequence ID" value="NZ_CP006905.1"/>
</dbReference>
<keyword evidence="3" id="KW-1185">Reference proteome</keyword>
<evidence type="ECO:0000313" key="3">
    <source>
        <dbReference type="Proteomes" id="UP000030635"/>
    </source>
</evidence>
<evidence type="ECO:0008006" key="4">
    <source>
        <dbReference type="Google" id="ProtNLM"/>
    </source>
</evidence>
<feature type="transmembrane region" description="Helical" evidence="1">
    <location>
        <begin position="198"/>
        <end position="227"/>
    </location>
</feature>
<dbReference type="KEGG" id="cbv:U729_593"/>
<dbReference type="OrthoDB" id="6691119at2"/>
<sequence>MYCTQCGKELGADGKCHNPSCKTNLDHSDNSQEFVNLNKDNSTNYSNENMANNNPYAQRSQNPYAQGNNLNVSLREFATFVGPKNTEYYMDKFQKYEMNQSFASWNWAAFFLNIYWMLYRKMYKVAAIVVAIKIVAFFVLGPFAPIVSFAIAIGIGVYGNLFYIKDCINKISNIKRFSSNINEADYNNRLMINGGTNLAAPLIIIGILVFIIFITLIFVGVAASSFYHNYYYY</sequence>
<dbReference type="Pfam" id="PF10947">
    <property type="entry name" value="DUF2628"/>
    <property type="match status" value="1"/>
</dbReference>
<dbReference type="HOGENOM" id="CLU_090590_0_0_9"/>